<dbReference type="InterPro" id="IPR007263">
    <property type="entry name" value="DCC1-like"/>
</dbReference>
<dbReference type="RefSeq" id="WP_380128586.1">
    <property type="nucleotide sequence ID" value="NZ_JBHSIU010000130.1"/>
</dbReference>
<proteinExistence type="predicted"/>
<keyword evidence="3" id="KW-1185">Reference proteome</keyword>
<feature type="region of interest" description="Disordered" evidence="1">
    <location>
        <begin position="117"/>
        <end position="144"/>
    </location>
</feature>
<feature type="compositionally biased region" description="Gly residues" evidence="1">
    <location>
        <begin position="126"/>
        <end position="138"/>
    </location>
</feature>
<dbReference type="Pfam" id="PF04134">
    <property type="entry name" value="DCC1-like"/>
    <property type="match status" value="1"/>
</dbReference>
<dbReference type="Proteomes" id="UP001595912">
    <property type="component" value="Unassembled WGS sequence"/>
</dbReference>
<evidence type="ECO:0000313" key="3">
    <source>
        <dbReference type="Proteomes" id="UP001595912"/>
    </source>
</evidence>
<organism evidence="2 3">
    <name type="scientific">Dactylosporangium cerinum</name>
    <dbReference type="NCBI Taxonomy" id="1434730"/>
    <lineage>
        <taxon>Bacteria</taxon>
        <taxon>Bacillati</taxon>
        <taxon>Actinomycetota</taxon>
        <taxon>Actinomycetes</taxon>
        <taxon>Micromonosporales</taxon>
        <taxon>Micromonosporaceae</taxon>
        <taxon>Dactylosporangium</taxon>
    </lineage>
</organism>
<comment type="caution">
    <text evidence="2">The sequence shown here is derived from an EMBL/GenBank/DDBJ whole genome shotgun (WGS) entry which is preliminary data.</text>
</comment>
<sequence>MITRLTVLYDAGCGLCRTARTWLASRAQLVPLEFVPAGSDEARRRYPALDPAETLADITVVADDGGVYTGDGAWIICLWALDGYRGLAARLSRPELRPTARRMVAAAAAVRRAGLSAGPVTAEPGSGPGSEQGYGSDCGGTCDV</sequence>
<protein>
    <submittedName>
        <fullName evidence="2">Thiol-disulfide oxidoreductase DCC family protein</fullName>
    </submittedName>
</protein>
<name>A0ABV9WJY1_9ACTN</name>
<dbReference type="EMBL" id="JBHSIU010000130">
    <property type="protein sequence ID" value="MFC5007945.1"/>
    <property type="molecule type" value="Genomic_DNA"/>
</dbReference>
<gene>
    <name evidence="2" type="ORF">ACFPIJ_60310</name>
</gene>
<evidence type="ECO:0000256" key="1">
    <source>
        <dbReference type="SAM" id="MobiDB-lite"/>
    </source>
</evidence>
<evidence type="ECO:0000313" key="2">
    <source>
        <dbReference type="EMBL" id="MFC5007945.1"/>
    </source>
</evidence>
<reference evidence="3" key="1">
    <citation type="journal article" date="2019" name="Int. J. Syst. Evol. Microbiol.">
        <title>The Global Catalogue of Microorganisms (GCM) 10K type strain sequencing project: providing services to taxonomists for standard genome sequencing and annotation.</title>
        <authorList>
            <consortium name="The Broad Institute Genomics Platform"/>
            <consortium name="The Broad Institute Genome Sequencing Center for Infectious Disease"/>
            <person name="Wu L."/>
            <person name="Ma J."/>
        </authorList>
    </citation>
    <scope>NUCLEOTIDE SEQUENCE [LARGE SCALE GENOMIC DNA]</scope>
    <source>
        <strain evidence="3">CGMCC 4.7152</strain>
    </source>
</reference>
<accession>A0ABV9WJY1</accession>